<comment type="caution">
    <text evidence="5">The sequence shown here is derived from an EMBL/GenBank/DDBJ whole genome shotgun (WGS) entry which is preliminary data.</text>
</comment>
<dbReference type="Pfam" id="PF00134">
    <property type="entry name" value="Cyclin_N"/>
    <property type="match status" value="1"/>
</dbReference>
<evidence type="ECO:0000256" key="3">
    <source>
        <dbReference type="ARBA" id="ARBA00025821"/>
    </source>
</evidence>
<sequence length="318" mass="35512">MESFKYDSGRKTVPEAAQDVVIRAGNDLHVIGDLRVLNNLRALEETSRVSPSFFAKVQKDIQPHMRRILTTWMFRAVHYLDSYLSHFPIEMSKLQLLGVVCMSLASKMRETVPLTAGKLSIYTDNSVSVSDILVNLSSVTTLLYIGMCMLQQWEVAVVSRLDWCLASVVPSDFLEPILHALPFIRASHLQQIRRHVHSYIALAAMDCRFLAFLPSTLTCACVSTAIHRLKMVECPDSSNSIIKFLANRLAADLSTVLRCSELLGSLLELSLPSCFQDRVGRTDTHNSRISYTPADIQDVVLTPVAPSQEIKPKHSSLP</sequence>
<protein>
    <recommendedName>
        <fullName evidence="4">Cyclin C-terminal domain-containing protein</fullName>
    </recommendedName>
</protein>
<dbReference type="SUPFAM" id="SSF47954">
    <property type="entry name" value="Cyclin-like"/>
    <property type="match status" value="2"/>
</dbReference>
<dbReference type="InterPro" id="IPR004367">
    <property type="entry name" value="Cyclin_C-dom"/>
</dbReference>
<reference evidence="5 6" key="1">
    <citation type="submission" date="2021-06" db="EMBL/GenBank/DDBJ databases">
        <authorList>
            <person name="Palmer J.M."/>
        </authorList>
    </citation>
    <scope>NUCLEOTIDE SEQUENCE [LARGE SCALE GENOMIC DNA]</scope>
    <source>
        <strain evidence="5 6">GA_2019</strain>
        <tissue evidence="5">Muscle</tissue>
    </source>
</reference>
<comment type="function">
    <text evidence="1">Essential for the control of the cell cycle at the G2/M (mitosis) transition.</text>
</comment>
<evidence type="ECO:0000256" key="2">
    <source>
        <dbReference type="ARBA" id="ARBA00023127"/>
    </source>
</evidence>
<dbReference type="EMBL" id="JAHRIO010060896">
    <property type="protein sequence ID" value="MEQ2178392.1"/>
    <property type="molecule type" value="Genomic_DNA"/>
</dbReference>
<proteinExistence type="predicted"/>
<evidence type="ECO:0000256" key="1">
    <source>
        <dbReference type="ARBA" id="ARBA00003222"/>
    </source>
</evidence>
<dbReference type="Pfam" id="PF02984">
    <property type="entry name" value="Cyclin_C"/>
    <property type="match status" value="1"/>
</dbReference>
<dbReference type="PANTHER" id="PTHR10177">
    <property type="entry name" value="CYCLINS"/>
    <property type="match status" value="1"/>
</dbReference>
<comment type="subunit">
    <text evidence="3">Interacts with the CDK1 protein kinase to form a serine/threonine kinase holoenzyme complex also known as maturation promoting factor (MPF). The cyclin subunit imparts substrate specificity to the complex.</text>
</comment>
<dbReference type="Proteomes" id="UP001476798">
    <property type="component" value="Unassembled WGS sequence"/>
</dbReference>
<evidence type="ECO:0000313" key="5">
    <source>
        <dbReference type="EMBL" id="MEQ2178392.1"/>
    </source>
</evidence>
<evidence type="ECO:0000313" key="6">
    <source>
        <dbReference type="Proteomes" id="UP001476798"/>
    </source>
</evidence>
<accession>A0ABV0P5J1</accession>
<evidence type="ECO:0000259" key="4">
    <source>
        <dbReference type="SMART" id="SM01332"/>
    </source>
</evidence>
<organism evidence="5 6">
    <name type="scientific">Goodea atripinnis</name>
    <dbReference type="NCBI Taxonomy" id="208336"/>
    <lineage>
        <taxon>Eukaryota</taxon>
        <taxon>Metazoa</taxon>
        <taxon>Chordata</taxon>
        <taxon>Craniata</taxon>
        <taxon>Vertebrata</taxon>
        <taxon>Euteleostomi</taxon>
        <taxon>Actinopterygii</taxon>
        <taxon>Neopterygii</taxon>
        <taxon>Teleostei</taxon>
        <taxon>Neoteleostei</taxon>
        <taxon>Acanthomorphata</taxon>
        <taxon>Ovalentaria</taxon>
        <taxon>Atherinomorphae</taxon>
        <taxon>Cyprinodontiformes</taxon>
        <taxon>Goodeidae</taxon>
        <taxon>Goodea</taxon>
    </lineage>
</organism>
<keyword evidence="2" id="KW-0195">Cyclin</keyword>
<dbReference type="InterPro" id="IPR006671">
    <property type="entry name" value="Cyclin_N"/>
</dbReference>
<dbReference type="InterPro" id="IPR036915">
    <property type="entry name" value="Cyclin-like_sf"/>
</dbReference>
<name>A0ABV0P5J1_9TELE</name>
<dbReference type="SMART" id="SM01332">
    <property type="entry name" value="Cyclin_C"/>
    <property type="match status" value="1"/>
</dbReference>
<dbReference type="InterPro" id="IPR039361">
    <property type="entry name" value="Cyclin"/>
</dbReference>
<keyword evidence="6" id="KW-1185">Reference proteome</keyword>
<gene>
    <name evidence="5" type="ORF">GOODEAATRI_013639</name>
</gene>
<dbReference type="Gene3D" id="1.10.472.10">
    <property type="entry name" value="Cyclin-like"/>
    <property type="match status" value="2"/>
</dbReference>
<feature type="domain" description="Cyclin C-terminal" evidence="4">
    <location>
        <begin position="168"/>
        <end position="293"/>
    </location>
</feature>